<dbReference type="InterPro" id="IPR001202">
    <property type="entry name" value="WW_dom"/>
</dbReference>
<accession>A0A0F7SG57</accession>
<feature type="compositionally biased region" description="Basic and acidic residues" evidence="1">
    <location>
        <begin position="219"/>
        <end position="234"/>
    </location>
</feature>
<proteinExistence type="predicted"/>
<feature type="compositionally biased region" description="Basic and acidic residues" evidence="1">
    <location>
        <begin position="61"/>
        <end position="85"/>
    </location>
</feature>
<feature type="compositionally biased region" description="Polar residues" evidence="1">
    <location>
        <begin position="32"/>
        <end position="45"/>
    </location>
</feature>
<protein>
    <submittedName>
        <fullName evidence="3">WW domain</fullName>
    </submittedName>
</protein>
<feature type="compositionally biased region" description="Basic and acidic residues" evidence="1">
    <location>
        <begin position="242"/>
        <end position="255"/>
    </location>
</feature>
<name>A0A0F7SG57_PHARH</name>
<evidence type="ECO:0000256" key="1">
    <source>
        <dbReference type="SAM" id="MobiDB-lite"/>
    </source>
</evidence>
<feature type="compositionally biased region" description="Basic and acidic residues" evidence="1">
    <location>
        <begin position="265"/>
        <end position="277"/>
    </location>
</feature>
<dbReference type="PROSITE" id="PS01159">
    <property type="entry name" value="WW_DOMAIN_1"/>
    <property type="match status" value="1"/>
</dbReference>
<feature type="compositionally biased region" description="Polar residues" evidence="1">
    <location>
        <begin position="193"/>
        <end position="208"/>
    </location>
</feature>
<dbReference type="Gene3D" id="2.20.70.10">
    <property type="match status" value="1"/>
</dbReference>
<organism evidence="3">
    <name type="scientific">Phaffia rhodozyma</name>
    <name type="common">Yeast</name>
    <name type="synonym">Xanthophyllomyces dendrorhous</name>
    <dbReference type="NCBI Taxonomy" id="264483"/>
    <lineage>
        <taxon>Eukaryota</taxon>
        <taxon>Fungi</taxon>
        <taxon>Dikarya</taxon>
        <taxon>Basidiomycota</taxon>
        <taxon>Agaricomycotina</taxon>
        <taxon>Tremellomycetes</taxon>
        <taxon>Cystofilobasidiales</taxon>
        <taxon>Mrakiaceae</taxon>
        <taxon>Phaffia</taxon>
    </lineage>
</organism>
<evidence type="ECO:0000313" key="3">
    <source>
        <dbReference type="EMBL" id="CDZ97400.1"/>
    </source>
</evidence>
<feature type="region of interest" description="Disordered" evidence="1">
    <location>
        <begin position="120"/>
        <end position="289"/>
    </location>
</feature>
<dbReference type="AlphaFoldDB" id="A0A0F7SG57"/>
<feature type="compositionally biased region" description="Polar residues" evidence="1">
    <location>
        <begin position="151"/>
        <end position="177"/>
    </location>
</feature>
<dbReference type="EMBL" id="LN483167">
    <property type="protein sequence ID" value="CDZ97400.1"/>
    <property type="molecule type" value="Genomic_DNA"/>
</dbReference>
<feature type="region of interest" description="Disordered" evidence="1">
    <location>
        <begin position="1"/>
        <end position="99"/>
    </location>
</feature>
<evidence type="ECO:0000259" key="2">
    <source>
        <dbReference type="PROSITE" id="PS50020"/>
    </source>
</evidence>
<dbReference type="PROSITE" id="PS50020">
    <property type="entry name" value="WW_DOMAIN_2"/>
    <property type="match status" value="1"/>
</dbReference>
<feature type="domain" description="WW" evidence="2">
    <location>
        <begin position="98"/>
        <end position="126"/>
    </location>
</feature>
<sequence length="289" mass="31500">MSSSPPVVGELCPTLPVVPPTETSSETPSESAANTAITAPTNSTPRGKPATVEDASDSEDETKFNSKHEASSKFPSVEKGKGKEKDDEETSAVNNEDWQAVWSAPQNAYYFYNTKSFETTWINPLAPPPTSEPPNGGSSPPWDPSAETLPGSGSTQPRSAQPFSYGSAHRQQSQSGIDPSLAHLLPGGGFSATDPSTYTAQARFNTRTGRYETPADSSRAPDHLSDHSKMKRQNDAFFDTEAWEREKDAAFEREQAGGGKRKKLTKSDVERFKEKKEAKKKQKNAWLRS</sequence>
<feature type="compositionally biased region" description="Low complexity" evidence="1">
    <location>
        <begin position="20"/>
        <end position="31"/>
    </location>
</feature>
<reference evidence="3" key="1">
    <citation type="submission" date="2014-08" db="EMBL/GenBank/DDBJ databases">
        <authorList>
            <person name="Sharma Rahul"/>
            <person name="Thines Marco"/>
        </authorList>
    </citation>
    <scope>NUCLEOTIDE SEQUENCE</scope>
</reference>